<comment type="catalytic activity">
    <reaction evidence="4">
        <text>NAD(+) + H2O = ADP-D-ribose + nicotinamide + H(+)</text>
        <dbReference type="Rhea" id="RHEA:16301"/>
        <dbReference type="ChEBI" id="CHEBI:15377"/>
        <dbReference type="ChEBI" id="CHEBI:15378"/>
        <dbReference type="ChEBI" id="CHEBI:17154"/>
        <dbReference type="ChEBI" id="CHEBI:57540"/>
        <dbReference type="ChEBI" id="CHEBI:57967"/>
        <dbReference type="EC" id="3.2.2.6"/>
    </reaction>
    <physiologicalReaction direction="left-to-right" evidence="4">
        <dbReference type="Rhea" id="RHEA:16302"/>
    </physiologicalReaction>
</comment>
<evidence type="ECO:0000256" key="3">
    <source>
        <dbReference type="ARBA" id="ARBA00023027"/>
    </source>
</evidence>
<organism evidence="7 8">
    <name type="scientific">Citrus sinensis</name>
    <name type="common">Sweet orange</name>
    <name type="synonym">Citrus aurantium var. sinensis</name>
    <dbReference type="NCBI Taxonomy" id="2711"/>
    <lineage>
        <taxon>Eukaryota</taxon>
        <taxon>Viridiplantae</taxon>
        <taxon>Streptophyta</taxon>
        <taxon>Embryophyta</taxon>
        <taxon>Tracheophyta</taxon>
        <taxon>Spermatophyta</taxon>
        <taxon>Magnoliopsida</taxon>
        <taxon>eudicotyledons</taxon>
        <taxon>Gunneridae</taxon>
        <taxon>Pentapetalae</taxon>
        <taxon>rosids</taxon>
        <taxon>malvids</taxon>
        <taxon>Sapindales</taxon>
        <taxon>Rutaceae</taxon>
        <taxon>Aurantioideae</taxon>
        <taxon>Citrus</taxon>
    </lineage>
</organism>
<dbReference type="GO" id="GO:0007165">
    <property type="term" value="P:signal transduction"/>
    <property type="evidence" value="ECO:0000318"/>
    <property type="project" value="GO_Central"/>
</dbReference>
<dbReference type="PANTHER" id="PTHR32009:SF39">
    <property type="entry name" value="TIR DOMAIN-CONTAINING PROTEIN"/>
    <property type="match status" value="1"/>
</dbReference>
<feature type="transmembrane region" description="Helical" evidence="5">
    <location>
        <begin position="173"/>
        <end position="193"/>
    </location>
</feature>
<evidence type="ECO:0000256" key="4">
    <source>
        <dbReference type="ARBA" id="ARBA00047304"/>
    </source>
</evidence>
<gene>
    <name evidence="7" type="ORF">CISIN_1g027772mg</name>
</gene>
<dbReference type="Proteomes" id="UP000027120">
    <property type="component" value="Unassembled WGS sequence"/>
</dbReference>
<dbReference type="AlphaFoldDB" id="A0A067DCB0"/>
<keyword evidence="3" id="KW-0520">NAD</keyword>
<evidence type="ECO:0000256" key="1">
    <source>
        <dbReference type="ARBA" id="ARBA00011982"/>
    </source>
</evidence>
<dbReference type="SUPFAM" id="SSF52200">
    <property type="entry name" value="Toll/Interleukin receptor TIR domain"/>
    <property type="match status" value="1"/>
</dbReference>
<dbReference type="GO" id="GO:0061809">
    <property type="term" value="F:NAD+ nucleosidase activity, cyclic ADP-ribose generating"/>
    <property type="evidence" value="ECO:0007669"/>
    <property type="project" value="UniProtKB-EC"/>
</dbReference>
<dbReference type="SMR" id="A0A067DCB0"/>
<dbReference type="EC" id="3.2.2.6" evidence="1"/>
<accession>A0A067DCB0</accession>
<dbReference type="eggNOG" id="ENOG502R41B">
    <property type="taxonomic scope" value="Eukaryota"/>
</dbReference>
<dbReference type="Pfam" id="PF01582">
    <property type="entry name" value="TIR"/>
    <property type="match status" value="1"/>
</dbReference>
<evidence type="ECO:0000256" key="2">
    <source>
        <dbReference type="ARBA" id="ARBA00022801"/>
    </source>
</evidence>
<dbReference type="PANTHER" id="PTHR32009">
    <property type="entry name" value="TMV RESISTANCE PROTEIN N-LIKE"/>
    <property type="match status" value="1"/>
</dbReference>
<dbReference type="Gene3D" id="3.40.50.10140">
    <property type="entry name" value="Toll/interleukin-1 receptor homology (TIR) domain"/>
    <property type="match status" value="1"/>
</dbReference>
<evidence type="ECO:0000313" key="8">
    <source>
        <dbReference type="Proteomes" id="UP000027120"/>
    </source>
</evidence>
<dbReference type="GO" id="GO:0005634">
    <property type="term" value="C:nucleus"/>
    <property type="evidence" value="ECO:0000318"/>
    <property type="project" value="GO_Central"/>
</dbReference>
<evidence type="ECO:0000259" key="6">
    <source>
        <dbReference type="PROSITE" id="PS50104"/>
    </source>
</evidence>
<protein>
    <recommendedName>
        <fullName evidence="1">ADP-ribosyl cyclase/cyclic ADP-ribose hydrolase</fullName>
        <ecNumber evidence="1">3.2.2.6</ecNumber>
    </recommendedName>
</protein>
<proteinExistence type="predicted"/>
<evidence type="ECO:0000313" key="7">
    <source>
        <dbReference type="EMBL" id="KDO40639.1"/>
    </source>
</evidence>
<dbReference type="InterPro" id="IPR035897">
    <property type="entry name" value="Toll_tir_struct_dom_sf"/>
</dbReference>
<reference evidence="7 8" key="1">
    <citation type="submission" date="2014-04" db="EMBL/GenBank/DDBJ databases">
        <authorList>
            <consortium name="International Citrus Genome Consortium"/>
            <person name="Gmitter F."/>
            <person name="Chen C."/>
            <person name="Farmerie W."/>
            <person name="Harkins T."/>
            <person name="Desany B."/>
            <person name="Mohiuddin M."/>
            <person name="Kodira C."/>
            <person name="Borodovsky M."/>
            <person name="Lomsadze A."/>
            <person name="Burns P."/>
            <person name="Jenkins J."/>
            <person name="Prochnik S."/>
            <person name="Shu S."/>
            <person name="Chapman J."/>
            <person name="Pitluck S."/>
            <person name="Schmutz J."/>
            <person name="Rokhsar D."/>
        </authorList>
    </citation>
    <scope>NUCLEOTIDE SEQUENCE</scope>
</reference>
<keyword evidence="5" id="KW-1133">Transmembrane helix</keyword>
<dbReference type="EMBL" id="KK785875">
    <property type="protein sequence ID" value="KDO40639.1"/>
    <property type="molecule type" value="Genomic_DNA"/>
</dbReference>
<dbReference type="InterPro" id="IPR000157">
    <property type="entry name" value="TIR_dom"/>
</dbReference>
<keyword evidence="5" id="KW-0812">Transmembrane</keyword>
<keyword evidence="2" id="KW-0378">Hydrolase</keyword>
<keyword evidence="8" id="KW-1185">Reference proteome</keyword>
<feature type="domain" description="TIR" evidence="6">
    <location>
        <begin position="18"/>
        <end position="178"/>
    </location>
</feature>
<dbReference type="STRING" id="2711.A0A067DCB0"/>
<name>A0A067DCB0_CITSI</name>
<evidence type="ECO:0000256" key="5">
    <source>
        <dbReference type="SAM" id="Phobius"/>
    </source>
</evidence>
<dbReference type="PROSITE" id="PS50104">
    <property type="entry name" value="TIR"/>
    <property type="match status" value="1"/>
</dbReference>
<keyword evidence="5" id="KW-0472">Membrane</keyword>
<sequence length="219" mass="25184">MAASHTSSSSTHHQILQSKYDVFLSFRGEDTRNNFTDNLHTALIRNGFIAFKDDETLDRGNEISSELSKAIEESNVSIVILSKNYASSPWCLDELAKIVECGNKRKDRKVFAVFYGVDPADVRKQKGEDFERVFAKYEEEFKENHEKVLKWRAALTTVASLAGWHLQDRFFPLIYLLLFNYLFTLIIFCLFSGDVSPLAFYKHTHVTSLEISSSNFFQN</sequence>
<dbReference type="FunFam" id="3.40.50.10140:FF:000007">
    <property type="entry name" value="Disease resistance protein (TIR-NBS-LRR class)"/>
    <property type="match status" value="1"/>
</dbReference>
<dbReference type="SMART" id="SM00255">
    <property type="entry name" value="TIR"/>
    <property type="match status" value="1"/>
</dbReference>